<dbReference type="InterPro" id="IPR036397">
    <property type="entry name" value="RNaseH_sf"/>
</dbReference>
<evidence type="ECO:0000259" key="1">
    <source>
        <dbReference type="Pfam" id="PF17906"/>
    </source>
</evidence>
<feature type="domain" description="Mos1 transposase HTH" evidence="1">
    <location>
        <begin position="13"/>
        <end position="58"/>
    </location>
</feature>
<gene>
    <name evidence="2" type="ORF">LAZ67_7003057</name>
</gene>
<sequence length="374" mass="42337">MELPLVSPASCELRSVIRFLAAKKISAKDIHTELCQAYGEGCMSSGMVRRWVREFKNGRTDVHDEPRAGRHRFRTNPLPKSKRQCLKIDGLLFGSSAIWFLMSVKPPWLMRPRNFSIDTKLTERNSWILSLLDRKGLLLCDFMRRGTTINSDRYCETLKQLRRAIRNKRRGIVNQRGWRNGLITAAATSRANGPWKERGSYHPEVGEYNYLTANYVDKQTKVTPLGTFYTPVERSYFYPIQVCSFFPCGKPPFDQDCAINPIISTQPHKSLGFYSGSTAIPQASDVSIHLYHSSRSLSWVCKAAVLGPCQCSVVVVVSNEKRKVSPYISITAVVLYLGVVGEKSDLRGTMSDFRTECDIIPDDPQLHSSDENNI</sequence>
<dbReference type="PANTHER" id="PTHR46060:SF1">
    <property type="entry name" value="MARINER MOS1 TRANSPOSASE-LIKE PROTEIN"/>
    <property type="match status" value="1"/>
</dbReference>
<dbReference type="Gene3D" id="1.10.10.1450">
    <property type="match status" value="1"/>
</dbReference>
<accession>A0ABY6KNR5</accession>
<dbReference type="InterPro" id="IPR001888">
    <property type="entry name" value="Transposase_1"/>
</dbReference>
<organism evidence="2 3">
    <name type="scientific">Cordylochernes scorpioides</name>
    <dbReference type="NCBI Taxonomy" id="51811"/>
    <lineage>
        <taxon>Eukaryota</taxon>
        <taxon>Metazoa</taxon>
        <taxon>Ecdysozoa</taxon>
        <taxon>Arthropoda</taxon>
        <taxon>Chelicerata</taxon>
        <taxon>Arachnida</taxon>
        <taxon>Pseudoscorpiones</taxon>
        <taxon>Cheliferoidea</taxon>
        <taxon>Chernetidae</taxon>
        <taxon>Cordylochernes</taxon>
    </lineage>
</organism>
<dbReference type="InterPro" id="IPR052709">
    <property type="entry name" value="Transposase-MT_Hybrid"/>
</dbReference>
<keyword evidence="3" id="KW-1185">Reference proteome</keyword>
<dbReference type="Gene3D" id="3.30.420.10">
    <property type="entry name" value="Ribonuclease H-like superfamily/Ribonuclease H"/>
    <property type="match status" value="1"/>
</dbReference>
<reference evidence="2 3" key="1">
    <citation type="submission" date="2022-01" db="EMBL/GenBank/DDBJ databases">
        <title>A chromosomal length assembly of Cordylochernes scorpioides.</title>
        <authorList>
            <person name="Zeh D."/>
            <person name="Zeh J."/>
        </authorList>
    </citation>
    <scope>NUCLEOTIDE SEQUENCE [LARGE SCALE GENOMIC DNA]</scope>
    <source>
        <strain evidence="2">IN4F17</strain>
        <tissue evidence="2">Whole Body</tissue>
    </source>
</reference>
<name>A0ABY6KNR5_9ARAC</name>
<dbReference type="Pfam" id="PF17906">
    <property type="entry name" value="HTH_48"/>
    <property type="match status" value="1"/>
</dbReference>
<dbReference type="EMBL" id="CP092869">
    <property type="protein sequence ID" value="UYV70458.1"/>
    <property type="molecule type" value="Genomic_DNA"/>
</dbReference>
<evidence type="ECO:0000313" key="3">
    <source>
        <dbReference type="Proteomes" id="UP001235939"/>
    </source>
</evidence>
<dbReference type="Proteomes" id="UP001235939">
    <property type="component" value="Chromosome 07"/>
</dbReference>
<dbReference type="Pfam" id="PF01359">
    <property type="entry name" value="Transposase_1"/>
    <property type="match status" value="1"/>
</dbReference>
<evidence type="ECO:0000313" key="2">
    <source>
        <dbReference type="EMBL" id="UYV70458.1"/>
    </source>
</evidence>
<dbReference type="PANTHER" id="PTHR46060">
    <property type="entry name" value="MARINER MOS1 TRANSPOSASE-LIKE PROTEIN"/>
    <property type="match status" value="1"/>
</dbReference>
<proteinExistence type="predicted"/>
<protein>
    <recommendedName>
        <fullName evidence="1">Mos1 transposase HTH domain-containing protein</fullName>
    </recommendedName>
</protein>
<dbReference type="InterPro" id="IPR041426">
    <property type="entry name" value="Mos1_HTH"/>
</dbReference>